<keyword evidence="11" id="KW-0489">Methyltransferase</keyword>
<organism evidence="11 12">
    <name type="scientific">Fluviispira multicolorata</name>
    <dbReference type="NCBI Taxonomy" id="2654512"/>
    <lineage>
        <taxon>Bacteria</taxon>
        <taxon>Pseudomonadati</taxon>
        <taxon>Bdellovibrionota</taxon>
        <taxon>Oligoflexia</taxon>
        <taxon>Silvanigrellales</taxon>
        <taxon>Silvanigrellaceae</taxon>
        <taxon>Fluviispira</taxon>
    </lineage>
</organism>
<dbReference type="EMBL" id="WFLN01000008">
    <property type="protein sequence ID" value="KAB8029163.1"/>
    <property type="molecule type" value="Genomic_DNA"/>
</dbReference>
<feature type="binding site" evidence="7 9">
    <location>
        <position position="146"/>
    </location>
    <ligand>
        <name>3-methyl-2-oxobutanoate</name>
        <dbReference type="ChEBI" id="CHEBI:11851"/>
    </ligand>
</feature>
<dbReference type="GO" id="GO:0003864">
    <property type="term" value="F:3-methyl-2-oxobutanoate hydroxymethyltransferase activity"/>
    <property type="evidence" value="ECO:0007669"/>
    <property type="project" value="UniProtKB-UniRule"/>
</dbReference>
<dbReference type="Gene3D" id="3.20.20.60">
    <property type="entry name" value="Phosphoenolpyruvate-binding domains"/>
    <property type="match status" value="1"/>
</dbReference>
<keyword evidence="7 10" id="KW-0460">Magnesium</keyword>
<reference evidence="11 12" key="1">
    <citation type="submission" date="2019-10" db="EMBL/GenBank/DDBJ databases">
        <title>New genus of Silvanigrellaceae.</title>
        <authorList>
            <person name="Pitt A."/>
            <person name="Hahn M.W."/>
        </authorList>
    </citation>
    <scope>NUCLEOTIDE SEQUENCE [LARGE SCALE GENOMIC DNA]</scope>
    <source>
        <strain evidence="11 12">33A1-SZDP</strain>
    </source>
</reference>
<comment type="caution">
    <text evidence="11">The sequence shown here is derived from an EMBL/GenBank/DDBJ whole genome shotgun (WGS) entry which is preliminary data.</text>
</comment>
<dbReference type="SUPFAM" id="SSF51621">
    <property type="entry name" value="Phosphoenolpyruvate/pyruvate domain"/>
    <property type="match status" value="1"/>
</dbReference>
<evidence type="ECO:0000256" key="6">
    <source>
        <dbReference type="ARBA" id="ARBA00056497"/>
    </source>
</evidence>
<dbReference type="CDD" id="cd06557">
    <property type="entry name" value="KPHMT-like"/>
    <property type="match status" value="1"/>
</dbReference>
<feature type="active site" description="Proton acceptor" evidence="7 8">
    <location>
        <position position="216"/>
    </location>
</feature>
<evidence type="ECO:0000313" key="11">
    <source>
        <dbReference type="EMBL" id="KAB8029163.1"/>
    </source>
</evidence>
<evidence type="ECO:0000256" key="1">
    <source>
        <dbReference type="ARBA" id="ARBA00005033"/>
    </source>
</evidence>
<dbReference type="NCBIfam" id="NF001452">
    <property type="entry name" value="PRK00311.1"/>
    <property type="match status" value="1"/>
</dbReference>
<keyword evidence="12" id="KW-1185">Reference proteome</keyword>
<dbReference type="InterPro" id="IPR003700">
    <property type="entry name" value="Pantoate_hydroxy_MeTrfase"/>
</dbReference>
<evidence type="ECO:0000256" key="5">
    <source>
        <dbReference type="ARBA" id="ARBA00022679"/>
    </source>
</evidence>
<dbReference type="FunFam" id="3.20.20.60:FF:000003">
    <property type="entry name" value="3-methyl-2-oxobutanoate hydroxymethyltransferase"/>
    <property type="match status" value="1"/>
</dbReference>
<comment type="catalytic activity">
    <reaction evidence="7">
        <text>(6R)-5,10-methylene-5,6,7,8-tetrahydrofolate + 3-methyl-2-oxobutanoate + H2O = 2-dehydropantoate + (6S)-5,6,7,8-tetrahydrofolate</text>
        <dbReference type="Rhea" id="RHEA:11824"/>
        <dbReference type="ChEBI" id="CHEBI:11561"/>
        <dbReference type="ChEBI" id="CHEBI:11851"/>
        <dbReference type="ChEBI" id="CHEBI:15377"/>
        <dbReference type="ChEBI" id="CHEBI:15636"/>
        <dbReference type="ChEBI" id="CHEBI:57453"/>
        <dbReference type="EC" id="2.1.2.11"/>
    </reaction>
</comment>
<comment type="subcellular location">
    <subcellularLocation>
        <location evidence="7">Cytoplasm</location>
    </subcellularLocation>
</comment>
<proteinExistence type="inferred from homology"/>
<comment type="subunit">
    <text evidence="3 7">Homodecamer; pentamer of dimers.</text>
</comment>
<evidence type="ECO:0000256" key="8">
    <source>
        <dbReference type="PIRSR" id="PIRSR000388-1"/>
    </source>
</evidence>
<comment type="similarity">
    <text evidence="2 7">Belongs to the PanB family.</text>
</comment>
<dbReference type="EC" id="2.1.2.11" evidence="7"/>
<evidence type="ECO:0000256" key="4">
    <source>
        <dbReference type="ARBA" id="ARBA00022655"/>
    </source>
</evidence>
<dbReference type="PANTHER" id="PTHR20881">
    <property type="entry name" value="3-METHYL-2-OXOBUTANOATE HYDROXYMETHYLTRANSFERASE"/>
    <property type="match status" value="1"/>
</dbReference>
<dbReference type="GO" id="GO:0008168">
    <property type="term" value="F:methyltransferase activity"/>
    <property type="evidence" value="ECO:0007669"/>
    <property type="project" value="UniProtKB-KW"/>
</dbReference>
<dbReference type="GO" id="GO:0000287">
    <property type="term" value="F:magnesium ion binding"/>
    <property type="evidence" value="ECO:0007669"/>
    <property type="project" value="TreeGrafter"/>
</dbReference>
<protein>
    <recommendedName>
        <fullName evidence="7">3-methyl-2-oxobutanoate hydroxymethyltransferase</fullName>
        <ecNumber evidence="7">2.1.2.11</ecNumber>
    </recommendedName>
    <alternativeName>
        <fullName evidence="7">Ketopantoate hydroxymethyltransferase</fullName>
        <shortName evidence="7">KPHMT</shortName>
    </alternativeName>
</protein>
<gene>
    <name evidence="7 11" type="primary">panB</name>
    <name evidence="11" type="ORF">GCL57_11540</name>
</gene>
<name>A0A833JCB6_9BACT</name>
<dbReference type="UniPathway" id="UPA00028">
    <property type="reaction ID" value="UER00003"/>
</dbReference>
<dbReference type="Proteomes" id="UP000442694">
    <property type="component" value="Unassembled WGS sequence"/>
</dbReference>
<dbReference type="AlphaFoldDB" id="A0A833JCB6"/>
<keyword evidence="7 10" id="KW-0479">Metal-binding</keyword>
<feature type="binding site" evidence="7 10">
    <location>
        <position position="117"/>
    </location>
    <ligand>
        <name>Mg(2+)</name>
        <dbReference type="ChEBI" id="CHEBI:18420"/>
    </ligand>
</feature>
<feature type="binding site" evidence="7 9">
    <location>
        <begin position="78"/>
        <end position="79"/>
    </location>
    <ligand>
        <name>3-methyl-2-oxobutanoate</name>
        <dbReference type="ChEBI" id="CHEBI:11851"/>
    </ligand>
</feature>
<dbReference type="GO" id="GO:0032259">
    <property type="term" value="P:methylation"/>
    <property type="evidence" value="ECO:0007669"/>
    <property type="project" value="UniProtKB-KW"/>
</dbReference>
<feature type="binding site" evidence="7 10">
    <location>
        <position position="148"/>
    </location>
    <ligand>
        <name>Mg(2+)</name>
        <dbReference type="ChEBI" id="CHEBI:18420"/>
    </ligand>
</feature>
<dbReference type="Pfam" id="PF02548">
    <property type="entry name" value="Pantoate_transf"/>
    <property type="match status" value="1"/>
</dbReference>
<dbReference type="HAMAP" id="MF_00156">
    <property type="entry name" value="PanB"/>
    <property type="match status" value="1"/>
</dbReference>
<comment type="pathway">
    <text evidence="1 7">Cofactor biosynthesis; (R)-pantothenate biosynthesis; (R)-pantoate from 3-methyl-2-oxobutanoate: step 1/2.</text>
</comment>
<dbReference type="PIRSF" id="PIRSF000388">
    <property type="entry name" value="Pantoate_hydroxy_MeTrfase"/>
    <property type="match status" value="1"/>
</dbReference>
<evidence type="ECO:0000256" key="10">
    <source>
        <dbReference type="PIRSR" id="PIRSR000388-3"/>
    </source>
</evidence>
<dbReference type="InterPro" id="IPR040442">
    <property type="entry name" value="Pyrv_kinase-like_dom_sf"/>
</dbReference>
<dbReference type="GO" id="GO:0005737">
    <property type="term" value="C:cytoplasm"/>
    <property type="evidence" value="ECO:0007669"/>
    <property type="project" value="UniProtKB-SubCell"/>
</dbReference>
<comment type="cofactor">
    <cofactor evidence="7 10">
        <name>Mg(2+)</name>
        <dbReference type="ChEBI" id="CHEBI:18420"/>
    </cofactor>
    <text evidence="7 10">Binds 1 Mg(2+) ion per subunit.</text>
</comment>
<dbReference type="GO" id="GO:0015940">
    <property type="term" value="P:pantothenate biosynthetic process"/>
    <property type="evidence" value="ECO:0007669"/>
    <property type="project" value="UniProtKB-UniRule"/>
</dbReference>
<keyword evidence="5 7" id="KW-0808">Transferase</keyword>
<evidence type="ECO:0000256" key="7">
    <source>
        <dbReference type="HAMAP-Rule" id="MF_00156"/>
    </source>
</evidence>
<accession>A0A833JCB6</accession>
<dbReference type="NCBIfam" id="TIGR00222">
    <property type="entry name" value="panB"/>
    <property type="match status" value="1"/>
</dbReference>
<dbReference type="PANTHER" id="PTHR20881:SF0">
    <property type="entry name" value="3-METHYL-2-OXOBUTANOATE HYDROXYMETHYLTRANSFERASE"/>
    <property type="match status" value="1"/>
</dbReference>
<keyword evidence="7" id="KW-0963">Cytoplasm</keyword>
<feature type="binding site" evidence="7 9">
    <location>
        <position position="117"/>
    </location>
    <ligand>
        <name>3-methyl-2-oxobutanoate</name>
        <dbReference type="ChEBI" id="CHEBI:11851"/>
    </ligand>
</feature>
<keyword evidence="4 7" id="KW-0566">Pantothenate biosynthesis</keyword>
<evidence type="ECO:0000256" key="3">
    <source>
        <dbReference type="ARBA" id="ARBA00011424"/>
    </source>
</evidence>
<evidence type="ECO:0000256" key="9">
    <source>
        <dbReference type="PIRSR" id="PIRSR000388-2"/>
    </source>
</evidence>
<evidence type="ECO:0000256" key="2">
    <source>
        <dbReference type="ARBA" id="ARBA00008676"/>
    </source>
</evidence>
<sequence length="294" mass="32240">MFFIIIELFLMPILKVTNFMVYSNASKPKNDEKKKKIRILDIMEMKKNSQRISSITCYDATFARIIESTNIDLVLVGDSLGNVIQGKNTTIKVSVNDIAYHVSCVSSTLKTPLLVGDMPFISAGLSRSETTHNAGILIQAGAEAVKIEGASPEICDHINFLIRHGIPVMGHIGLMPQSVNALSGFRIQGKNDEDKEKLMNEAKELQKAGCFAVVLELVTPKTAQFISEALAIPTIGIGSGNFCDGNILVLQDMLGMNKQFKPKFLKHFLDLEESIKNAVNNYCGDVKSAKSESI</sequence>
<dbReference type="InterPro" id="IPR015813">
    <property type="entry name" value="Pyrv/PenolPyrv_kinase-like_dom"/>
</dbReference>
<evidence type="ECO:0000313" key="12">
    <source>
        <dbReference type="Proteomes" id="UP000442694"/>
    </source>
</evidence>
<feature type="binding site" evidence="7 10">
    <location>
        <position position="78"/>
    </location>
    <ligand>
        <name>Mg(2+)</name>
        <dbReference type="ChEBI" id="CHEBI:18420"/>
    </ligand>
</feature>
<comment type="function">
    <text evidence="6 7">Catalyzes the reversible reaction in which hydroxymethyl group from 5,10-methylenetetrahydrofolate is transferred onto alpha-ketoisovalerate to form ketopantoate.</text>
</comment>